<protein>
    <recommendedName>
        <fullName evidence="7">Peptidase S54 rhomboid domain-containing protein</fullName>
    </recommendedName>
</protein>
<feature type="transmembrane region" description="Helical" evidence="6">
    <location>
        <begin position="135"/>
        <end position="153"/>
    </location>
</feature>
<keyword evidence="9" id="KW-1185">Reference proteome</keyword>
<feature type="transmembrane region" description="Helical" evidence="6">
    <location>
        <begin position="101"/>
        <end position="128"/>
    </location>
</feature>
<dbReference type="InterPro" id="IPR013861">
    <property type="entry name" value="TMEM115/Pdh1/Rbl19"/>
</dbReference>
<evidence type="ECO:0000313" key="9">
    <source>
        <dbReference type="Proteomes" id="UP001530293"/>
    </source>
</evidence>
<dbReference type="Pfam" id="PF01694">
    <property type="entry name" value="Rhomboid"/>
    <property type="match status" value="1"/>
</dbReference>
<accession>A0ABD3M6T9</accession>
<dbReference type="AlphaFoldDB" id="A0ABD3M6T9"/>
<organism evidence="8 9">
    <name type="scientific">Discostella pseudostelligera</name>
    <dbReference type="NCBI Taxonomy" id="259834"/>
    <lineage>
        <taxon>Eukaryota</taxon>
        <taxon>Sar</taxon>
        <taxon>Stramenopiles</taxon>
        <taxon>Ochrophyta</taxon>
        <taxon>Bacillariophyta</taxon>
        <taxon>Coscinodiscophyceae</taxon>
        <taxon>Thalassiosirophycidae</taxon>
        <taxon>Stephanodiscales</taxon>
        <taxon>Stephanodiscaceae</taxon>
        <taxon>Discostella</taxon>
    </lineage>
</organism>
<evidence type="ECO:0000256" key="3">
    <source>
        <dbReference type="ARBA" id="ARBA00022989"/>
    </source>
</evidence>
<evidence type="ECO:0000256" key="5">
    <source>
        <dbReference type="SAM" id="MobiDB-lite"/>
    </source>
</evidence>
<feature type="compositionally biased region" description="Gly residues" evidence="5">
    <location>
        <begin position="255"/>
        <end position="274"/>
    </location>
</feature>
<feature type="transmembrane region" description="Helical" evidence="6">
    <location>
        <begin position="173"/>
        <end position="205"/>
    </location>
</feature>
<dbReference type="InterPro" id="IPR022764">
    <property type="entry name" value="Peptidase_S54_rhomboid_dom"/>
</dbReference>
<name>A0ABD3M6T9_9STRA</name>
<dbReference type="PANTHER" id="PTHR13377:SF3">
    <property type="entry name" value="TRANSMEMBRANE PROTEIN 115"/>
    <property type="match status" value="1"/>
</dbReference>
<reference evidence="8 9" key="1">
    <citation type="submission" date="2024-10" db="EMBL/GenBank/DDBJ databases">
        <title>Updated reference genomes for cyclostephanoid diatoms.</title>
        <authorList>
            <person name="Roberts W.R."/>
            <person name="Alverson A.J."/>
        </authorList>
    </citation>
    <scope>NUCLEOTIDE SEQUENCE [LARGE SCALE GENOMIC DNA]</scope>
    <source>
        <strain evidence="8 9">AJA232-27</strain>
    </source>
</reference>
<keyword evidence="3 6" id="KW-1133">Transmembrane helix</keyword>
<dbReference type="SUPFAM" id="SSF144091">
    <property type="entry name" value="Rhomboid-like"/>
    <property type="match status" value="1"/>
</dbReference>
<dbReference type="PANTHER" id="PTHR13377">
    <property type="entry name" value="PLACENTAL PROTEIN 6"/>
    <property type="match status" value="1"/>
</dbReference>
<evidence type="ECO:0000259" key="7">
    <source>
        <dbReference type="Pfam" id="PF01694"/>
    </source>
</evidence>
<feature type="compositionally biased region" description="Basic and acidic residues" evidence="5">
    <location>
        <begin position="315"/>
        <end position="332"/>
    </location>
</feature>
<sequence length="344" mass="37133">MPRENSGPPPPNPVLTAYESYLRDTPLITRYVLNATVISYFTSFFFNPAFLLANIPVFTIFKFQLYRIVTSPLICTDILSLFFTFMGFMNHGVRLEQSMGSSLFAALFFTLTIVTNTLFLILSILLWGVTSSSNYLAAASLGIWTVLLGIIAVECSEAPRDTKRRLFFIEVPALYYPLVLLALFSMFAGVKLPYCLGVAVGYAYGHGKLNRLKVKVETARKWENRETGGCLSGFVQRAGFVTLGMASGPNAWLTGNGGTGRTGDSSGGGGGGGPVPVRAPIDPASTTTSSFPSTGGRSLGGEKRGLLSRGTKPPKTAEERAAVLQRAAERRRQQQAQEDGDPGV</sequence>
<feature type="region of interest" description="Disordered" evidence="5">
    <location>
        <begin position="252"/>
        <end position="344"/>
    </location>
</feature>
<dbReference type="EMBL" id="JALLBG020000228">
    <property type="protein sequence ID" value="KAL3758603.1"/>
    <property type="molecule type" value="Genomic_DNA"/>
</dbReference>
<dbReference type="GO" id="GO:0016020">
    <property type="term" value="C:membrane"/>
    <property type="evidence" value="ECO:0007669"/>
    <property type="project" value="UniProtKB-SubCell"/>
</dbReference>
<feature type="transmembrane region" description="Helical" evidence="6">
    <location>
        <begin position="31"/>
        <end position="53"/>
    </location>
</feature>
<gene>
    <name evidence="8" type="ORF">ACHAWU_008357</name>
</gene>
<feature type="domain" description="Peptidase S54 rhomboid" evidence="7">
    <location>
        <begin position="63"/>
        <end position="205"/>
    </location>
</feature>
<keyword evidence="4 6" id="KW-0472">Membrane</keyword>
<proteinExistence type="predicted"/>
<dbReference type="Proteomes" id="UP001530293">
    <property type="component" value="Unassembled WGS sequence"/>
</dbReference>
<feature type="transmembrane region" description="Helical" evidence="6">
    <location>
        <begin position="65"/>
        <end position="89"/>
    </location>
</feature>
<dbReference type="Gene3D" id="1.20.1540.10">
    <property type="entry name" value="Rhomboid-like"/>
    <property type="match status" value="1"/>
</dbReference>
<evidence type="ECO:0000256" key="6">
    <source>
        <dbReference type="SAM" id="Phobius"/>
    </source>
</evidence>
<dbReference type="InterPro" id="IPR035952">
    <property type="entry name" value="Rhomboid-like_sf"/>
</dbReference>
<feature type="compositionally biased region" description="Low complexity" evidence="5">
    <location>
        <begin position="285"/>
        <end position="294"/>
    </location>
</feature>
<comment type="caution">
    <text evidence="8">The sequence shown here is derived from an EMBL/GenBank/DDBJ whole genome shotgun (WGS) entry which is preliminary data.</text>
</comment>
<evidence type="ECO:0000256" key="2">
    <source>
        <dbReference type="ARBA" id="ARBA00022692"/>
    </source>
</evidence>
<keyword evidence="2 6" id="KW-0812">Transmembrane</keyword>
<evidence type="ECO:0000256" key="1">
    <source>
        <dbReference type="ARBA" id="ARBA00004141"/>
    </source>
</evidence>
<comment type="subcellular location">
    <subcellularLocation>
        <location evidence="1">Membrane</location>
        <topology evidence="1">Multi-pass membrane protein</topology>
    </subcellularLocation>
</comment>
<evidence type="ECO:0000313" key="8">
    <source>
        <dbReference type="EMBL" id="KAL3758603.1"/>
    </source>
</evidence>
<dbReference type="SMART" id="SM01160">
    <property type="entry name" value="DUF1751"/>
    <property type="match status" value="1"/>
</dbReference>
<evidence type="ECO:0000256" key="4">
    <source>
        <dbReference type="ARBA" id="ARBA00023136"/>
    </source>
</evidence>